<reference evidence="3" key="1">
    <citation type="journal article" date="2023" name="Mol. Phylogenet. Evol.">
        <title>Genome-scale phylogeny and comparative genomics of the fungal order Sordariales.</title>
        <authorList>
            <person name="Hensen N."/>
            <person name="Bonometti L."/>
            <person name="Westerberg I."/>
            <person name="Brannstrom I.O."/>
            <person name="Guillou S."/>
            <person name="Cros-Aarteil S."/>
            <person name="Calhoun S."/>
            <person name="Haridas S."/>
            <person name="Kuo A."/>
            <person name="Mondo S."/>
            <person name="Pangilinan J."/>
            <person name="Riley R."/>
            <person name="LaButti K."/>
            <person name="Andreopoulos B."/>
            <person name="Lipzen A."/>
            <person name="Chen C."/>
            <person name="Yan M."/>
            <person name="Daum C."/>
            <person name="Ng V."/>
            <person name="Clum A."/>
            <person name="Steindorff A."/>
            <person name="Ohm R.A."/>
            <person name="Martin F."/>
            <person name="Silar P."/>
            <person name="Natvig D.O."/>
            <person name="Lalanne C."/>
            <person name="Gautier V."/>
            <person name="Ament-Velasquez S.L."/>
            <person name="Kruys A."/>
            <person name="Hutchinson M.I."/>
            <person name="Powell A.J."/>
            <person name="Barry K."/>
            <person name="Miller A.N."/>
            <person name="Grigoriev I.V."/>
            <person name="Debuchy R."/>
            <person name="Gladieux P."/>
            <person name="Hiltunen Thoren M."/>
            <person name="Johannesson H."/>
        </authorList>
    </citation>
    <scope>NUCLEOTIDE SEQUENCE [LARGE SCALE GENOMIC DNA]</scope>
    <source>
        <strain evidence="3">CBS 284.82</strain>
    </source>
</reference>
<name>A0AAN6PHW9_9PEZI</name>
<evidence type="ECO:0000313" key="3">
    <source>
        <dbReference type="Proteomes" id="UP001303115"/>
    </source>
</evidence>
<evidence type="ECO:0000313" key="2">
    <source>
        <dbReference type="EMBL" id="KAK4041289.1"/>
    </source>
</evidence>
<feature type="signal peptide" evidence="1">
    <location>
        <begin position="1"/>
        <end position="22"/>
    </location>
</feature>
<gene>
    <name evidence="2" type="ORF">C8A01DRAFT_34700</name>
</gene>
<accession>A0AAN6PHW9</accession>
<keyword evidence="1" id="KW-0732">Signal</keyword>
<comment type="caution">
    <text evidence="2">The sequence shown here is derived from an EMBL/GenBank/DDBJ whole genome shotgun (WGS) entry which is preliminary data.</text>
</comment>
<evidence type="ECO:0000256" key="1">
    <source>
        <dbReference type="SAM" id="SignalP"/>
    </source>
</evidence>
<proteinExistence type="predicted"/>
<organism evidence="2 3">
    <name type="scientific">Parachaetomium inaequale</name>
    <dbReference type="NCBI Taxonomy" id="2588326"/>
    <lineage>
        <taxon>Eukaryota</taxon>
        <taxon>Fungi</taxon>
        <taxon>Dikarya</taxon>
        <taxon>Ascomycota</taxon>
        <taxon>Pezizomycotina</taxon>
        <taxon>Sordariomycetes</taxon>
        <taxon>Sordariomycetidae</taxon>
        <taxon>Sordariales</taxon>
        <taxon>Chaetomiaceae</taxon>
        <taxon>Parachaetomium</taxon>
    </lineage>
</organism>
<feature type="chain" id="PRO_5042898121" evidence="1">
    <location>
        <begin position="23"/>
        <end position="223"/>
    </location>
</feature>
<sequence>MGCRASLFSLAAAVTSLQAVSAAAVDPRDAPALIRWEGPVFAGERDKTLYVTDVGDLWNKVLDMNPQWVAEVADLDETNHEFGVPSVCGADSGIATGNSDEVTHILTRLRALKGYWTLGAGRCHRLGCGQNTGVYWCNDNAWGIRTSAKALYLRGSHIRDICCHRRDGSLYSGDPMSGVEAFPDNDPEAAHSRVAVGYGSCVDNNAVLPLVYTFPGKLGACRA</sequence>
<protein>
    <submittedName>
        <fullName evidence="2">Uncharacterized protein</fullName>
    </submittedName>
</protein>
<dbReference type="EMBL" id="MU854360">
    <property type="protein sequence ID" value="KAK4041289.1"/>
    <property type="molecule type" value="Genomic_DNA"/>
</dbReference>
<dbReference type="Proteomes" id="UP001303115">
    <property type="component" value="Unassembled WGS sequence"/>
</dbReference>
<dbReference type="AlphaFoldDB" id="A0AAN6PHW9"/>
<keyword evidence="3" id="KW-1185">Reference proteome</keyword>